<dbReference type="AlphaFoldDB" id="A0A6P1BJE0"/>
<evidence type="ECO:0000313" key="2">
    <source>
        <dbReference type="EMBL" id="NEU98373.1"/>
    </source>
</evidence>
<comment type="caution">
    <text evidence="2">The sequence shown here is derived from an EMBL/GenBank/DDBJ whole genome shotgun (WGS) entry which is preliminary data.</text>
</comment>
<feature type="region of interest" description="Disordered" evidence="1">
    <location>
        <begin position="1"/>
        <end position="23"/>
    </location>
</feature>
<feature type="compositionally biased region" description="Basic and acidic residues" evidence="1">
    <location>
        <begin position="13"/>
        <end position="23"/>
    </location>
</feature>
<organism evidence="2 3">
    <name type="scientific">Bradyrhizobium uaiense</name>
    <dbReference type="NCBI Taxonomy" id="2594946"/>
    <lineage>
        <taxon>Bacteria</taxon>
        <taxon>Pseudomonadati</taxon>
        <taxon>Pseudomonadota</taxon>
        <taxon>Alphaproteobacteria</taxon>
        <taxon>Hyphomicrobiales</taxon>
        <taxon>Nitrobacteraceae</taxon>
        <taxon>Bradyrhizobium</taxon>
    </lineage>
</organism>
<dbReference type="Proteomes" id="UP000468531">
    <property type="component" value="Unassembled WGS sequence"/>
</dbReference>
<evidence type="ECO:0000313" key="3">
    <source>
        <dbReference type="Proteomes" id="UP000468531"/>
    </source>
</evidence>
<protein>
    <submittedName>
        <fullName evidence="2">Uncharacterized protein</fullName>
    </submittedName>
</protein>
<proteinExistence type="predicted"/>
<sequence>MCRAFSSEVGTGSREENASKQETRASVLIESKLKLSLCQLRRIRLRYRAAEVTNRGPAPCGPRA</sequence>
<evidence type="ECO:0000256" key="1">
    <source>
        <dbReference type="SAM" id="MobiDB-lite"/>
    </source>
</evidence>
<name>A0A6P1BJE0_9BRAD</name>
<keyword evidence="3" id="KW-1185">Reference proteome</keyword>
<gene>
    <name evidence="2" type="ORF">FNJ47_21750</name>
</gene>
<accession>A0A6P1BJE0</accession>
<reference evidence="2 3" key="1">
    <citation type="journal article" date="2020" name="Arch. Microbiol.">
        <title>Bradyrhizobium uaiense sp. nov., a new highly efficient cowpea symbiont.</title>
        <authorList>
            <person name="Cabral Michel D."/>
            <person name="Azarias Guimaraes A."/>
            <person name="Martins da Costa E."/>
            <person name="Soares de Carvalho T."/>
            <person name="Balsanelli E."/>
            <person name="Willems A."/>
            <person name="Maltempi de Souza E."/>
            <person name="de Souza Moreira F.M."/>
        </authorList>
    </citation>
    <scope>NUCLEOTIDE SEQUENCE [LARGE SCALE GENOMIC DNA]</scope>
    <source>
        <strain evidence="2 3">UFLA 03-164</strain>
    </source>
</reference>
<dbReference type="EMBL" id="VKHP01000090">
    <property type="protein sequence ID" value="NEU98373.1"/>
    <property type="molecule type" value="Genomic_DNA"/>
</dbReference>